<dbReference type="RefSeq" id="WP_005606632.1">
    <property type="nucleotide sequence ID" value="NZ_ADOG01000001.1"/>
</dbReference>
<evidence type="ECO:0000259" key="1">
    <source>
        <dbReference type="SMART" id="SM00901"/>
    </source>
</evidence>
<evidence type="ECO:0000313" key="3">
    <source>
        <dbReference type="Proteomes" id="UP000005341"/>
    </source>
</evidence>
<dbReference type="Proteomes" id="UP000005341">
    <property type="component" value="Unassembled WGS sequence"/>
</dbReference>
<accession>A0A828PPJ2</accession>
<gene>
    <name evidence="2" type="ORF">appser6_270</name>
</gene>
<reference evidence="2 3" key="1">
    <citation type="journal article" date="2010" name="J. Bacteriol.">
        <title>Comparative genomic characterization of Actinobacillus pleuropneumoniae.</title>
        <authorList>
            <person name="Xu Z."/>
            <person name="Chen X."/>
            <person name="Li L."/>
            <person name="Li T."/>
            <person name="Wang S."/>
            <person name="Chen H."/>
            <person name="Zhou R."/>
        </authorList>
    </citation>
    <scope>NUCLEOTIDE SEQUENCE [LARGE SCALE GENOMIC DNA]</scope>
    <source>
        <strain evidence="2 3">Femo</strain>
    </source>
</reference>
<evidence type="ECO:0000313" key="2">
    <source>
        <dbReference type="EMBL" id="EFM92973.1"/>
    </source>
</evidence>
<name>A0A828PPJ2_ACTPL</name>
<dbReference type="EMBL" id="ADOG01000001">
    <property type="protein sequence ID" value="EFM92973.1"/>
    <property type="molecule type" value="Genomic_DNA"/>
</dbReference>
<dbReference type="AlphaFoldDB" id="A0A828PPJ2"/>
<protein>
    <recommendedName>
        <fullName evidence="1">FRG domain-containing protein</fullName>
    </recommendedName>
</protein>
<sequence>MEINSIKDLIEFLENIGEPKFFHTRFFRGHSKKLYKLEPSIYRNLGFIENENNILKDAIISNPDEFSYDSGLFGILAKLQHYGYPTRLLDITANALVALYFAVVDKKDDGELIIFDIPDEYIKYYDSDIVSILSAISFRNSGFNIDQVIKTSEYNDIKVELALRSYEQAEKIKKYQERILEAEETLDIKGYMNRYVFENPEVSVKEAFNNTKEILKLLHDIRKEKSAFRADIDFKDIQKVICVKPQLDNQRIIRQQGNFLLFGIKDSKKNMATIPESWTVLGIHEKTEKIYTRNQ</sequence>
<feature type="domain" description="FRG" evidence="1">
    <location>
        <begin position="21"/>
        <end position="113"/>
    </location>
</feature>
<comment type="caution">
    <text evidence="2">The sequence shown here is derived from an EMBL/GenBank/DDBJ whole genome shotgun (WGS) entry which is preliminary data.</text>
</comment>
<organism evidence="2 3">
    <name type="scientific">Actinobacillus pleuropneumoniae serovar 6 str. Femo</name>
    <dbReference type="NCBI Taxonomy" id="754256"/>
    <lineage>
        <taxon>Bacteria</taxon>
        <taxon>Pseudomonadati</taxon>
        <taxon>Pseudomonadota</taxon>
        <taxon>Gammaproteobacteria</taxon>
        <taxon>Pasteurellales</taxon>
        <taxon>Pasteurellaceae</taxon>
        <taxon>Actinobacillus</taxon>
    </lineage>
</organism>
<dbReference type="InterPro" id="IPR014966">
    <property type="entry name" value="FRG-dom"/>
</dbReference>
<dbReference type="Pfam" id="PF08867">
    <property type="entry name" value="FRG"/>
    <property type="match status" value="1"/>
</dbReference>
<proteinExistence type="predicted"/>
<dbReference type="SMART" id="SM00901">
    <property type="entry name" value="FRG"/>
    <property type="match status" value="1"/>
</dbReference>